<organism evidence="4 5">
    <name type="scientific">Sphingobacterium wenxiniae</name>
    <dbReference type="NCBI Taxonomy" id="683125"/>
    <lineage>
        <taxon>Bacteria</taxon>
        <taxon>Pseudomonadati</taxon>
        <taxon>Bacteroidota</taxon>
        <taxon>Sphingobacteriia</taxon>
        <taxon>Sphingobacteriales</taxon>
        <taxon>Sphingobacteriaceae</taxon>
        <taxon>Sphingobacterium</taxon>
    </lineage>
</organism>
<keyword evidence="2 4" id="KW-0378">Hydrolase</keyword>
<dbReference type="RefSeq" id="WP_093364499.1">
    <property type="nucleotide sequence ID" value="NZ_FOZZ01000003.1"/>
</dbReference>
<dbReference type="PANTHER" id="PTHR43240:SF5">
    <property type="entry name" value="1,4-DIHYDROXY-2-NAPHTHOYL-COA THIOESTERASE 1"/>
    <property type="match status" value="1"/>
</dbReference>
<reference evidence="4 5" key="1">
    <citation type="submission" date="2016-10" db="EMBL/GenBank/DDBJ databases">
        <authorList>
            <person name="de Groot N.N."/>
        </authorList>
    </citation>
    <scope>NUCLEOTIDE SEQUENCE [LARGE SCALE GENOMIC DNA]</scope>
    <source>
        <strain evidence="4 5">DSM 22789</strain>
    </source>
</reference>
<keyword evidence="5" id="KW-1185">Reference proteome</keyword>
<dbReference type="STRING" id="683125.SAMN05660206_103298"/>
<dbReference type="InterPro" id="IPR006683">
    <property type="entry name" value="Thioestr_dom"/>
</dbReference>
<dbReference type="Proteomes" id="UP000198785">
    <property type="component" value="Unassembled WGS sequence"/>
</dbReference>
<evidence type="ECO:0000256" key="1">
    <source>
        <dbReference type="ARBA" id="ARBA00008324"/>
    </source>
</evidence>
<dbReference type="AlphaFoldDB" id="A0A1I6RBH9"/>
<dbReference type="Gene3D" id="3.10.129.10">
    <property type="entry name" value="Hotdog Thioesterase"/>
    <property type="match status" value="1"/>
</dbReference>
<name>A0A1I6RBH9_9SPHI</name>
<accession>A0A1I6RBH9</accession>
<comment type="similarity">
    <text evidence="1">Belongs to the thioesterase PaaI family.</text>
</comment>
<dbReference type="OrthoDB" id="9798208at2"/>
<dbReference type="NCBIfam" id="TIGR00369">
    <property type="entry name" value="unchar_dom_1"/>
    <property type="match status" value="1"/>
</dbReference>
<gene>
    <name evidence="4" type="ORF">SAMN05660206_103298</name>
</gene>
<dbReference type="CDD" id="cd03443">
    <property type="entry name" value="PaaI_thioesterase"/>
    <property type="match status" value="1"/>
</dbReference>
<dbReference type="Pfam" id="PF03061">
    <property type="entry name" value="4HBT"/>
    <property type="match status" value="1"/>
</dbReference>
<feature type="domain" description="Thioesterase" evidence="3">
    <location>
        <begin position="53"/>
        <end position="131"/>
    </location>
</feature>
<dbReference type="InterPro" id="IPR029069">
    <property type="entry name" value="HotDog_dom_sf"/>
</dbReference>
<dbReference type="SUPFAM" id="SSF54637">
    <property type="entry name" value="Thioesterase/thiol ester dehydrase-isomerase"/>
    <property type="match status" value="1"/>
</dbReference>
<dbReference type="InterPro" id="IPR003736">
    <property type="entry name" value="PAAI_dom"/>
</dbReference>
<dbReference type="PANTHER" id="PTHR43240">
    <property type="entry name" value="1,4-DIHYDROXY-2-NAPHTHOYL-COA THIOESTERASE 1"/>
    <property type="match status" value="1"/>
</dbReference>
<dbReference type="GO" id="GO:0005829">
    <property type="term" value="C:cytosol"/>
    <property type="evidence" value="ECO:0007669"/>
    <property type="project" value="TreeGrafter"/>
</dbReference>
<evidence type="ECO:0000313" key="5">
    <source>
        <dbReference type="Proteomes" id="UP000198785"/>
    </source>
</evidence>
<evidence type="ECO:0000259" key="3">
    <source>
        <dbReference type="Pfam" id="PF03061"/>
    </source>
</evidence>
<evidence type="ECO:0000313" key="4">
    <source>
        <dbReference type="EMBL" id="SFS61848.1"/>
    </source>
</evidence>
<evidence type="ECO:0000256" key="2">
    <source>
        <dbReference type="ARBA" id="ARBA00022801"/>
    </source>
</evidence>
<sequence>MSNNIWFKNYPLEEINVIFGKFMTGYLDIKATAVEDNMLIATMPITDRVKQPFGILHGGASVVLAESVGSVASNLIIDPALFVGVGMEVNANHLKSVAEGTLFAYCSALHIGKTSHVWDIKIRNEKEELICVSRLTVAIREKKSR</sequence>
<dbReference type="EMBL" id="FOZZ01000003">
    <property type="protein sequence ID" value="SFS61848.1"/>
    <property type="molecule type" value="Genomic_DNA"/>
</dbReference>
<proteinExistence type="inferred from homology"/>
<dbReference type="GO" id="GO:0061522">
    <property type="term" value="F:1,4-dihydroxy-2-naphthoyl-CoA thioesterase activity"/>
    <property type="evidence" value="ECO:0007669"/>
    <property type="project" value="TreeGrafter"/>
</dbReference>
<protein>
    <submittedName>
        <fullName evidence="4">1,4-dihydroxy-2-naphthoyl-CoA hydrolase</fullName>
    </submittedName>
</protein>